<dbReference type="Proteomes" id="UP000321685">
    <property type="component" value="Unassembled WGS sequence"/>
</dbReference>
<reference evidence="2 3" key="1">
    <citation type="submission" date="2019-07" db="EMBL/GenBank/DDBJ databases">
        <title>Whole genome shotgun sequence of Pseudonocardia sulfidoxydans NBRC 16205.</title>
        <authorList>
            <person name="Hosoyama A."/>
            <person name="Uohara A."/>
            <person name="Ohji S."/>
            <person name="Ichikawa N."/>
        </authorList>
    </citation>
    <scope>NUCLEOTIDE SEQUENCE [LARGE SCALE GENOMIC DNA]</scope>
    <source>
        <strain evidence="2 3">NBRC 16205</strain>
    </source>
</reference>
<keyword evidence="1" id="KW-0732">Signal</keyword>
<gene>
    <name evidence="2" type="ORF">PSU4_59370</name>
</gene>
<evidence type="ECO:0000313" key="2">
    <source>
        <dbReference type="EMBL" id="GEL26983.1"/>
    </source>
</evidence>
<keyword evidence="3" id="KW-1185">Reference proteome</keyword>
<comment type="caution">
    <text evidence="2">The sequence shown here is derived from an EMBL/GenBank/DDBJ whole genome shotgun (WGS) entry which is preliminary data.</text>
</comment>
<protein>
    <recommendedName>
        <fullName evidence="4">Serine protease</fullName>
    </recommendedName>
</protein>
<proteinExistence type="predicted"/>
<evidence type="ECO:0008006" key="4">
    <source>
        <dbReference type="Google" id="ProtNLM"/>
    </source>
</evidence>
<dbReference type="InterPro" id="IPR009003">
    <property type="entry name" value="Peptidase_S1_PA"/>
</dbReference>
<dbReference type="OrthoDB" id="5732461at2"/>
<evidence type="ECO:0000256" key="1">
    <source>
        <dbReference type="SAM" id="SignalP"/>
    </source>
</evidence>
<dbReference type="SUPFAM" id="SSF50494">
    <property type="entry name" value="Trypsin-like serine proteases"/>
    <property type="match status" value="1"/>
</dbReference>
<accession>A0A511DRZ3</accession>
<dbReference type="EMBL" id="BJVJ01000130">
    <property type="protein sequence ID" value="GEL26983.1"/>
    <property type="molecule type" value="Genomic_DNA"/>
</dbReference>
<name>A0A511DRZ3_9PSEU</name>
<dbReference type="RefSeq" id="WP_147115874.1">
    <property type="nucleotide sequence ID" value="NZ_BJVJ01000130.1"/>
</dbReference>
<dbReference type="AlphaFoldDB" id="A0A511DRZ3"/>
<evidence type="ECO:0000313" key="3">
    <source>
        <dbReference type="Proteomes" id="UP000321685"/>
    </source>
</evidence>
<sequence length="321" mass="31071">MAAARSGVRLRGVFTAAAVTAAVVVVGAVLPATAPPAHAAPTVPAAPVAAAPVAPAAPTWAPESSAAIHPGVLLSSTGGGGQCTANFVFTAGGRTFLGQAAHCTATGEATDTNGCTSTTLPLGTEVDIAGGRRATLAYSSWATMQARGETDEGACSANDFALVEIAPADVAAVNPTMPFFGGPTGVSRSGLPKGAQTYTYGNSPLRGGVSALSPKGGVSNGDTDGGWGHEVYTMNPGVPGDSGSGYLDADGGAVAILSTLNLAPLPVSNGVADLARALAYANAYGGLGTITLVPGTRAFTPNPPGVPATAVAVPAGPPLGG</sequence>
<organism evidence="2 3">
    <name type="scientific">Pseudonocardia sulfidoxydans NBRC 16205</name>
    <dbReference type="NCBI Taxonomy" id="1223511"/>
    <lineage>
        <taxon>Bacteria</taxon>
        <taxon>Bacillati</taxon>
        <taxon>Actinomycetota</taxon>
        <taxon>Actinomycetes</taxon>
        <taxon>Pseudonocardiales</taxon>
        <taxon>Pseudonocardiaceae</taxon>
        <taxon>Pseudonocardia</taxon>
    </lineage>
</organism>
<feature type="chain" id="PRO_5022200805" description="Serine protease" evidence="1">
    <location>
        <begin position="40"/>
        <end position="321"/>
    </location>
</feature>
<feature type="signal peptide" evidence="1">
    <location>
        <begin position="1"/>
        <end position="39"/>
    </location>
</feature>